<feature type="transmembrane region" description="Helical" evidence="2">
    <location>
        <begin position="61"/>
        <end position="80"/>
    </location>
</feature>
<feature type="compositionally biased region" description="Basic and acidic residues" evidence="1">
    <location>
        <begin position="292"/>
        <end position="334"/>
    </location>
</feature>
<evidence type="ECO:0000256" key="1">
    <source>
        <dbReference type="SAM" id="MobiDB-lite"/>
    </source>
</evidence>
<dbReference type="Proteomes" id="UP001500653">
    <property type="component" value="Unassembled WGS sequence"/>
</dbReference>
<feature type="transmembrane region" description="Helical" evidence="2">
    <location>
        <begin position="131"/>
        <end position="150"/>
    </location>
</feature>
<feature type="transmembrane region" description="Helical" evidence="2">
    <location>
        <begin position="34"/>
        <end position="55"/>
    </location>
</feature>
<feature type="transmembrane region" description="Helical" evidence="2">
    <location>
        <begin position="92"/>
        <end position="111"/>
    </location>
</feature>
<feature type="region of interest" description="Disordered" evidence="1">
    <location>
        <begin position="153"/>
        <end position="367"/>
    </location>
</feature>
<feature type="compositionally biased region" description="Low complexity" evidence="1">
    <location>
        <begin position="215"/>
        <end position="239"/>
    </location>
</feature>
<accession>A0ABN1W450</accession>
<keyword evidence="2" id="KW-0472">Membrane</keyword>
<protein>
    <recommendedName>
        <fullName evidence="3">DUF6542 domain-containing protein</fullName>
    </recommendedName>
</protein>
<gene>
    <name evidence="4" type="ORF">GCM10009676_18120</name>
</gene>
<dbReference type="RefSeq" id="WP_253864109.1">
    <property type="nucleotide sequence ID" value="NZ_BAAALN010000005.1"/>
</dbReference>
<evidence type="ECO:0000259" key="3">
    <source>
        <dbReference type="Pfam" id="PF20177"/>
    </source>
</evidence>
<name>A0ABN1W450_9PSEU</name>
<keyword evidence="2" id="KW-1133">Transmembrane helix</keyword>
<proteinExistence type="predicted"/>
<dbReference type="InterPro" id="IPR046672">
    <property type="entry name" value="DUF6542"/>
</dbReference>
<dbReference type="EMBL" id="BAAALN010000005">
    <property type="protein sequence ID" value="GAA1234717.1"/>
    <property type="molecule type" value="Genomic_DNA"/>
</dbReference>
<dbReference type="Pfam" id="PF20177">
    <property type="entry name" value="DUF6542"/>
    <property type="match status" value="1"/>
</dbReference>
<comment type="caution">
    <text evidence="4">The sequence shown here is derived from an EMBL/GenBank/DDBJ whole genome shotgun (WGS) entry which is preliminary data.</text>
</comment>
<feature type="domain" description="DUF6542" evidence="3">
    <location>
        <begin position="33"/>
        <end position="153"/>
    </location>
</feature>
<feature type="compositionally biased region" description="Basic and acidic residues" evidence="1">
    <location>
        <begin position="176"/>
        <end position="212"/>
    </location>
</feature>
<reference evidence="4 5" key="1">
    <citation type="journal article" date="2019" name="Int. J. Syst. Evol. Microbiol.">
        <title>The Global Catalogue of Microorganisms (GCM) 10K type strain sequencing project: providing services to taxonomists for standard genome sequencing and annotation.</title>
        <authorList>
            <consortium name="The Broad Institute Genomics Platform"/>
            <consortium name="The Broad Institute Genome Sequencing Center for Infectious Disease"/>
            <person name="Wu L."/>
            <person name="Ma J."/>
        </authorList>
    </citation>
    <scope>NUCLEOTIDE SEQUENCE [LARGE SCALE GENOMIC DNA]</scope>
    <source>
        <strain evidence="4 5">JCM 13023</strain>
    </source>
</reference>
<evidence type="ECO:0000313" key="5">
    <source>
        <dbReference type="Proteomes" id="UP001500653"/>
    </source>
</evidence>
<keyword evidence="2" id="KW-0812">Transmembrane</keyword>
<keyword evidence="5" id="KW-1185">Reference proteome</keyword>
<evidence type="ECO:0000256" key="2">
    <source>
        <dbReference type="SAM" id="Phobius"/>
    </source>
</evidence>
<sequence length="367" mass="39634">MTATRDRRSDPDAANEDEPVVWDERLVFGARRGLPWWGAILLALVTAIAGAVLNTQVGDGLGLPFQLIYGAGALVAVAAARRRNLFGPMVQPPLVMAVTVPLVVLTGTSLPESNDMLANVLAVSTPLINNFPVMAITTALTIALGVFRIHRERDPDRPAKNGSQRKRTRDDEDDGDRPAAAKDKRPPRDKRPSGDKRPSKDKPGSTGDKVKGETAAGADGPAPPAAGAAGARRPASDSGTSGRRRRPHPPEDRPDAPPGRGEPPRRSRPPADGPPGRGPRGPGEGPPPRRPGPADEGRGTRTPPPDRRPPRTPPEDPAREPKRPQRPPRGERPDPPPQRPKRPREAEPPPERPRRDQPRRRPWDTED</sequence>
<evidence type="ECO:0000313" key="4">
    <source>
        <dbReference type="EMBL" id="GAA1234717.1"/>
    </source>
</evidence>
<organism evidence="4 5">
    <name type="scientific">Prauserella halophila</name>
    <dbReference type="NCBI Taxonomy" id="185641"/>
    <lineage>
        <taxon>Bacteria</taxon>
        <taxon>Bacillati</taxon>
        <taxon>Actinomycetota</taxon>
        <taxon>Actinomycetes</taxon>
        <taxon>Pseudonocardiales</taxon>
        <taxon>Pseudonocardiaceae</taxon>
        <taxon>Prauserella</taxon>
    </lineage>
</organism>
<feature type="compositionally biased region" description="Basic and acidic residues" evidence="1">
    <location>
        <begin position="343"/>
        <end position="367"/>
    </location>
</feature>